<dbReference type="HAMAP" id="MF_00508">
    <property type="entry name" value="Ribosomal_uS10"/>
    <property type="match status" value="1"/>
</dbReference>
<dbReference type="InterPro" id="IPR027486">
    <property type="entry name" value="Ribosomal_uS10_dom"/>
</dbReference>
<comment type="similarity">
    <text evidence="1 4">Belongs to the universal ribosomal protein uS10 family.</text>
</comment>
<dbReference type="InterPro" id="IPR018268">
    <property type="entry name" value="Ribosomal_uS10_CS"/>
</dbReference>
<proteinExistence type="inferred from homology"/>
<dbReference type="NCBIfam" id="NF001861">
    <property type="entry name" value="PRK00596.1"/>
    <property type="match status" value="1"/>
</dbReference>
<dbReference type="Pfam" id="PF00338">
    <property type="entry name" value="Ribosomal_S10"/>
    <property type="match status" value="1"/>
</dbReference>
<dbReference type="PRINTS" id="PR00971">
    <property type="entry name" value="RIBOSOMALS10"/>
</dbReference>
<dbReference type="GO" id="GO:0003735">
    <property type="term" value="F:structural constituent of ribosome"/>
    <property type="evidence" value="ECO:0007669"/>
    <property type="project" value="InterPro"/>
</dbReference>
<dbReference type="GO" id="GO:0006412">
    <property type="term" value="P:translation"/>
    <property type="evidence" value="ECO:0007669"/>
    <property type="project" value="UniProtKB-UniRule"/>
</dbReference>
<organism evidence="7 8">
    <name type="scientific">Candidatus Tagabacteria bacterium CG03_land_8_20_14_0_80_41_22</name>
    <dbReference type="NCBI Taxonomy" id="1975020"/>
    <lineage>
        <taxon>Bacteria</taxon>
        <taxon>Candidatus Tagaibacteriota</taxon>
    </lineage>
</organism>
<evidence type="ECO:0000256" key="2">
    <source>
        <dbReference type="ARBA" id="ARBA00022980"/>
    </source>
</evidence>
<dbReference type="SMART" id="SM01403">
    <property type="entry name" value="Ribosomal_S10"/>
    <property type="match status" value="1"/>
</dbReference>
<sequence length="155" mass="17463">MVTAKKKVSAKKKPARQTEKVAAGKRVTASKQEDTVKIAAITKTTAKQDKEAEERQKLRIRVRAYDHKILDISIKQIVDTVLRCGAELEGPIPLPTEVRKYTVNRSSFVHKNAREQFEMRIHKRLIDILNPGPKIIDALTNLNLPAGVDIEVKMS</sequence>
<gene>
    <name evidence="4" type="primary">rpsJ</name>
    <name evidence="7" type="ORF">COS58_02335</name>
</gene>
<evidence type="ECO:0000313" key="7">
    <source>
        <dbReference type="EMBL" id="PIU99439.1"/>
    </source>
</evidence>
<comment type="function">
    <text evidence="4">Involved in the binding of tRNA to the ribosomes.</text>
</comment>
<protein>
    <recommendedName>
        <fullName evidence="4">Small ribosomal subunit protein uS10</fullName>
    </recommendedName>
</protein>
<comment type="subunit">
    <text evidence="4">Part of the 30S ribosomal subunit.</text>
</comment>
<name>A0A2M7B8N2_9BACT</name>
<feature type="domain" description="Small ribosomal subunit protein uS10" evidence="6">
    <location>
        <begin position="59"/>
        <end position="153"/>
    </location>
</feature>
<dbReference type="GO" id="GO:1990904">
    <property type="term" value="C:ribonucleoprotein complex"/>
    <property type="evidence" value="ECO:0007669"/>
    <property type="project" value="UniProtKB-KW"/>
</dbReference>
<evidence type="ECO:0000256" key="3">
    <source>
        <dbReference type="ARBA" id="ARBA00023274"/>
    </source>
</evidence>
<dbReference type="PROSITE" id="PS00361">
    <property type="entry name" value="RIBOSOMAL_S10"/>
    <property type="match status" value="1"/>
</dbReference>
<accession>A0A2M7B8N2</accession>
<keyword evidence="2 4" id="KW-0689">Ribosomal protein</keyword>
<evidence type="ECO:0000259" key="6">
    <source>
        <dbReference type="SMART" id="SM01403"/>
    </source>
</evidence>
<evidence type="ECO:0000313" key="8">
    <source>
        <dbReference type="Proteomes" id="UP000228561"/>
    </source>
</evidence>
<evidence type="ECO:0000256" key="4">
    <source>
        <dbReference type="HAMAP-Rule" id="MF_00508"/>
    </source>
</evidence>
<dbReference type="NCBIfam" id="TIGR01049">
    <property type="entry name" value="rpsJ_bact"/>
    <property type="match status" value="1"/>
</dbReference>
<dbReference type="Gene3D" id="3.30.70.600">
    <property type="entry name" value="Ribosomal protein S10 domain"/>
    <property type="match status" value="1"/>
</dbReference>
<keyword evidence="3 4" id="KW-0687">Ribonucleoprotein</keyword>
<dbReference type="InterPro" id="IPR036838">
    <property type="entry name" value="Ribosomal_uS10_dom_sf"/>
</dbReference>
<dbReference type="AlphaFoldDB" id="A0A2M7B8N2"/>
<dbReference type="SUPFAM" id="SSF54999">
    <property type="entry name" value="Ribosomal protein S10"/>
    <property type="match status" value="1"/>
</dbReference>
<feature type="compositionally biased region" description="Basic residues" evidence="5">
    <location>
        <begin position="1"/>
        <end position="15"/>
    </location>
</feature>
<feature type="region of interest" description="Disordered" evidence="5">
    <location>
        <begin position="1"/>
        <end position="26"/>
    </location>
</feature>
<dbReference type="FunFam" id="3.30.70.600:FF:000003">
    <property type="entry name" value="30S ribosomal protein S10"/>
    <property type="match status" value="1"/>
</dbReference>
<dbReference type="InterPro" id="IPR001848">
    <property type="entry name" value="Ribosomal_uS10"/>
</dbReference>
<dbReference type="PANTHER" id="PTHR11700">
    <property type="entry name" value="30S RIBOSOMAL PROTEIN S10 FAMILY MEMBER"/>
    <property type="match status" value="1"/>
</dbReference>
<dbReference type="GO" id="GO:0000049">
    <property type="term" value="F:tRNA binding"/>
    <property type="evidence" value="ECO:0007669"/>
    <property type="project" value="UniProtKB-UniRule"/>
</dbReference>
<dbReference type="EMBL" id="PEVG01000029">
    <property type="protein sequence ID" value="PIU99439.1"/>
    <property type="molecule type" value="Genomic_DNA"/>
</dbReference>
<reference evidence="8" key="1">
    <citation type="submission" date="2017-09" db="EMBL/GenBank/DDBJ databases">
        <title>Depth-based differentiation of microbial function through sediment-hosted aquifers and enrichment of novel symbionts in the deep terrestrial subsurface.</title>
        <authorList>
            <person name="Probst A.J."/>
            <person name="Ladd B."/>
            <person name="Jarett J.K."/>
            <person name="Geller-Mcgrath D.E."/>
            <person name="Sieber C.M.K."/>
            <person name="Emerson J.B."/>
            <person name="Anantharaman K."/>
            <person name="Thomas B.C."/>
            <person name="Malmstrom R."/>
            <person name="Stieglmeier M."/>
            <person name="Klingl A."/>
            <person name="Woyke T."/>
            <person name="Ryan C.M."/>
            <person name="Banfield J.F."/>
        </authorList>
    </citation>
    <scope>NUCLEOTIDE SEQUENCE [LARGE SCALE GENOMIC DNA]</scope>
</reference>
<comment type="caution">
    <text evidence="7">The sequence shown here is derived from an EMBL/GenBank/DDBJ whole genome shotgun (WGS) entry which is preliminary data.</text>
</comment>
<evidence type="ECO:0000256" key="5">
    <source>
        <dbReference type="SAM" id="MobiDB-lite"/>
    </source>
</evidence>
<dbReference type="Proteomes" id="UP000228561">
    <property type="component" value="Unassembled WGS sequence"/>
</dbReference>
<dbReference type="GO" id="GO:0005840">
    <property type="term" value="C:ribosome"/>
    <property type="evidence" value="ECO:0007669"/>
    <property type="project" value="UniProtKB-KW"/>
</dbReference>
<evidence type="ECO:0000256" key="1">
    <source>
        <dbReference type="ARBA" id="ARBA00007102"/>
    </source>
</evidence>